<dbReference type="EMBL" id="LAZR01030207">
    <property type="protein sequence ID" value="KKL57311.1"/>
    <property type="molecule type" value="Genomic_DNA"/>
</dbReference>
<name>A0A0F9DU85_9ZZZZ</name>
<gene>
    <name evidence="1" type="ORF">LCGC14_2236700</name>
</gene>
<dbReference type="AlphaFoldDB" id="A0A0F9DU85"/>
<proteinExistence type="predicted"/>
<protein>
    <submittedName>
        <fullName evidence="1">Uncharacterized protein</fullName>
    </submittedName>
</protein>
<accession>A0A0F9DU85</accession>
<comment type="caution">
    <text evidence="1">The sequence shown here is derived from an EMBL/GenBank/DDBJ whole genome shotgun (WGS) entry which is preliminary data.</text>
</comment>
<reference evidence="1" key="1">
    <citation type="journal article" date="2015" name="Nature">
        <title>Complex archaea that bridge the gap between prokaryotes and eukaryotes.</title>
        <authorList>
            <person name="Spang A."/>
            <person name="Saw J.H."/>
            <person name="Jorgensen S.L."/>
            <person name="Zaremba-Niedzwiedzka K."/>
            <person name="Martijn J."/>
            <person name="Lind A.E."/>
            <person name="van Eijk R."/>
            <person name="Schleper C."/>
            <person name="Guy L."/>
            <person name="Ettema T.J."/>
        </authorList>
    </citation>
    <scope>NUCLEOTIDE SEQUENCE</scope>
</reference>
<organism evidence="1">
    <name type="scientific">marine sediment metagenome</name>
    <dbReference type="NCBI Taxonomy" id="412755"/>
    <lineage>
        <taxon>unclassified sequences</taxon>
        <taxon>metagenomes</taxon>
        <taxon>ecological metagenomes</taxon>
    </lineage>
</organism>
<evidence type="ECO:0000313" key="1">
    <source>
        <dbReference type="EMBL" id="KKL57311.1"/>
    </source>
</evidence>
<sequence>MTGEDKEFIRVKEAVLGTATADTLAVATSSSLLGTITTDQVEENAASGTPSFTNIEPAGITTDTVAKWLKITVSGVVYYIPMWT</sequence>